<reference evidence="1 2" key="1">
    <citation type="journal article" date="2018" name="J. Allergy Clin. Immunol.">
        <title>High-quality assembly of Dermatophagoides pteronyssinus genome and transcriptome reveals a wide range of novel allergens.</title>
        <authorList>
            <person name="Liu X.Y."/>
            <person name="Yang K.Y."/>
            <person name="Wang M.Q."/>
            <person name="Kwok J.S."/>
            <person name="Zeng X."/>
            <person name="Yang Z."/>
            <person name="Xiao X.J."/>
            <person name="Lau C.P."/>
            <person name="Li Y."/>
            <person name="Huang Z.M."/>
            <person name="Ba J.G."/>
            <person name="Yim A.K."/>
            <person name="Ouyang C.Y."/>
            <person name="Ngai S.M."/>
            <person name="Chan T.F."/>
            <person name="Leung E.L."/>
            <person name="Liu L."/>
            <person name="Liu Z.G."/>
            <person name="Tsui S.K."/>
        </authorList>
    </citation>
    <scope>NUCLEOTIDE SEQUENCE [LARGE SCALE GENOMIC DNA]</scope>
    <source>
        <strain evidence="1">Derp</strain>
    </source>
</reference>
<reference evidence="1 2" key="2">
    <citation type="journal article" date="2022" name="Mol. Biol. Evol.">
        <title>Comparative Genomics Reveals Insights into the Divergent Evolution of Astigmatic Mites and Household Pest Adaptations.</title>
        <authorList>
            <person name="Xiong Q."/>
            <person name="Wan A.T."/>
            <person name="Liu X."/>
            <person name="Fung C.S."/>
            <person name="Xiao X."/>
            <person name="Malainual N."/>
            <person name="Hou J."/>
            <person name="Wang L."/>
            <person name="Wang M."/>
            <person name="Yang K.Y."/>
            <person name="Cui Y."/>
            <person name="Leung E.L."/>
            <person name="Nong W."/>
            <person name="Shin S.K."/>
            <person name="Au S.W."/>
            <person name="Jeong K.Y."/>
            <person name="Chew F.T."/>
            <person name="Hui J.H."/>
            <person name="Leung T.F."/>
            <person name="Tungtrongchitr A."/>
            <person name="Zhong N."/>
            <person name="Liu Z."/>
            <person name="Tsui S.K."/>
        </authorList>
    </citation>
    <scope>NUCLEOTIDE SEQUENCE [LARGE SCALE GENOMIC DNA]</scope>
    <source>
        <strain evidence="1">Derp</strain>
    </source>
</reference>
<evidence type="ECO:0000313" key="2">
    <source>
        <dbReference type="Proteomes" id="UP000887458"/>
    </source>
</evidence>
<comment type="caution">
    <text evidence="1">The sequence shown here is derived from an EMBL/GenBank/DDBJ whole genome shotgun (WGS) entry which is preliminary data.</text>
</comment>
<evidence type="ECO:0000313" key="1">
    <source>
        <dbReference type="EMBL" id="KAH9421952.1"/>
    </source>
</evidence>
<name>A0ABQ8JHL1_DERPT</name>
<protein>
    <submittedName>
        <fullName evidence="1">Uncharacterized protein</fullName>
    </submittedName>
</protein>
<gene>
    <name evidence="1" type="ORF">DERP_002242</name>
</gene>
<keyword evidence="2" id="KW-1185">Reference proteome</keyword>
<sequence length="80" mass="9485">MASNHQYRQGQTSIKQIFYKKSDDTLKNFQLKLCTYPNIFHVILNGNLFSVAKIFLPGIFKIEKIKIKVVKMRIDFIEYK</sequence>
<dbReference type="EMBL" id="NJHN03000037">
    <property type="protein sequence ID" value="KAH9421952.1"/>
    <property type="molecule type" value="Genomic_DNA"/>
</dbReference>
<proteinExistence type="predicted"/>
<organism evidence="1 2">
    <name type="scientific">Dermatophagoides pteronyssinus</name>
    <name type="common">European house dust mite</name>
    <dbReference type="NCBI Taxonomy" id="6956"/>
    <lineage>
        <taxon>Eukaryota</taxon>
        <taxon>Metazoa</taxon>
        <taxon>Ecdysozoa</taxon>
        <taxon>Arthropoda</taxon>
        <taxon>Chelicerata</taxon>
        <taxon>Arachnida</taxon>
        <taxon>Acari</taxon>
        <taxon>Acariformes</taxon>
        <taxon>Sarcoptiformes</taxon>
        <taxon>Astigmata</taxon>
        <taxon>Psoroptidia</taxon>
        <taxon>Analgoidea</taxon>
        <taxon>Pyroglyphidae</taxon>
        <taxon>Dermatophagoidinae</taxon>
        <taxon>Dermatophagoides</taxon>
    </lineage>
</organism>
<accession>A0ABQ8JHL1</accession>
<dbReference type="Proteomes" id="UP000887458">
    <property type="component" value="Unassembled WGS sequence"/>
</dbReference>